<name>A0ABN5CMC3_PSEO7</name>
<dbReference type="RefSeq" id="WP_010378241.1">
    <property type="nucleotide sequence ID" value="NZ_CP139436.1"/>
</dbReference>
<dbReference type="EMBL" id="CP011924">
    <property type="protein sequence ID" value="ATD08131.1"/>
    <property type="molecule type" value="Genomic_DNA"/>
</dbReference>
<dbReference type="Proteomes" id="UP000016521">
    <property type="component" value="Chromosome I"/>
</dbReference>
<evidence type="ECO:0000313" key="2">
    <source>
        <dbReference type="Proteomes" id="UP000016521"/>
    </source>
</evidence>
<proteinExistence type="predicted"/>
<evidence type="ECO:0000313" key="1">
    <source>
        <dbReference type="EMBL" id="ATD08131.1"/>
    </source>
</evidence>
<protein>
    <submittedName>
        <fullName evidence="1">Uncharacterized protein</fullName>
    </submittedName>
</protein>
<organism evidence="1 2">
    <name type="scientific">Pseudoalteromonas piscicida</name>
    <dbReference type="NCBI Taxonomy" id="43662"/>
    <lineage>
        <taxon>Bacteria</taxon>
        <taxon>Pseudomonadati</taxon>
        <taxon>Pseudomonadota</taxon>
        <taxon>Gammaproteobacteria</taxon>
        <taxon>Alteromonadales</taxon>
        <taxon>Pseudoalteromonadaceae</taxon>
        <taxon>Pseudoalteromonas</taxon>
    </lineage>
</organism>
<accession>A0ABN5CMC3</accession>
<keyword evidence="2" id="KW-1185">Reference proteome</keyword>
<gene>
    <name evidence="1" type="ORF">PPIS_a3320</name>
</gene>
<reference evidence="1 2" key="1">
    <citation type="submission" date="2015-06" db="EMBL/GenBank/DDBJ databases">
        <authorList>
            <person name="Xie B.-B."/>
            <person name="Rong J.-C."/>
            <person name="Qin Q.-L."/>
            <person name="Zhang Y.-Z."/>
        </authorList>
    </citation>
    <scope>NUCLEOTIDE SEQUENCE [LARGE SCALE GENOMIC DNA]</scope>
    <source>
        <strain evidence="1 2">JCM 20779</strain>
    </source>
</reference>
<sequence>MKVKLTLVLSLAIAISAGVYVLSSETNSPMTSISQNTEIAPSLNYSPSVSSTKIAVSSTQENKIKNDPLDSATQTEVAVQENITERAAQPLSLVNFNAQFINNNTQQESLYRSRLESFFRADTNEILKQMSLVEYSDLANDREAKLQTFIQARLEAVHILDETFKCAARVCMLELVVGSDSNTDVLSNMSEFDKNYSFQSKQTNEYGETIFKGLYIATDDPSKLTLTD</sequence>